<dbReference type="AlphaFoldDB" id="A0A5B7I5C2"/>
<sequence length="73" mass="8261">MKMLWLRERRCSLPHTNSHCNKDNTSTVHQPATASCSNSRGMELPHKGQSKLKRGHMKVKSPKLPPLLQTNLS</sequence>
<gene>
    <name evidence="2" type="ORF">E2C01_071091</name>
</gene>
<dbReference type="EMBL" id="VSRR010043914">
    <property type="protein sequence ID" value="MPC76667.1"/>
    <property type="molecule type" value="Genomic_DNA"/>
</dbReference>
<evidence type="ECO:0000256" key="1">
    <source>
        <dbReference type="SAM" id="MobiDB-lite"/>
    </source>
</evidence>
<keyword evidence="3" id="KW-1185">Reference proteome</keyword>
<comment type="caution">
    <text evidence="2">The sequence shown here is derived from an EMBL/GenBank/DDBJ whole genome shotgun (WGS) entry which is preliminary data.</text>
</comment>
<feature type="compositionally biased region" description="Polar residues" evidence="1">
    <location>
        <begin position="22"/>
        <end position="40"/>
    </location>
</feature>
<organism evidence="2 3">
    <name type="scientific">Portunus trituberculatus</name>
    <name type="common">Swimming crab</name>
    <name type="synonym">Neptunus trituberculatus</name>
    <dbReference type="NCBI Taxonomy" id="210409"/>
    <lineage>
        <taxon>Eukaryota</taxon>
        <taxon>Metazoa</taxon>
        <taxon>Ecdysozoa</taxon>
        <taxon>Arthropoda</taxon>
        <taxon>Crustacea</taxon>
        <taxon>Multicrustacea</taxon>
        <taxon>Malacostraca</taxon>
        <taxon>Eumalacostraca</taxon>
        <taxon>Eucarida</taxon>
        <taxon>Decapoda</taxon>
        <taxon>Pleocyemata</taxon>
        <taxon>Brachyura</taxon>
        <taxon>Eubrachyura</taxon>
        <taxon>Portunoidea</taxon>
        <taxon>Portunidae</taxon>
        <taxon>Portuninae</taxon>
        <taxon>Portunus</taxon>
    </lineage>
</organism>
<proteinExistence type="predicted"/>
<feature type="region of interest" description="Disordered" evidence="1">
    <location>
        <begin position="22"/>
        <end position="73"/>
    </location>
</feature>
<evidence type="ECO:0000313" key="2">
    <source>
        <dbReference type="EMBL" id="MPC76667.1"/>
    </source>
</evidence>
<reference evidence="2 3" key="1">
    <citation type="submission" date="2019-05" db="EMBL/GenBank/DDBJ databases">
        <title>Another draft genome of Portunus trituberculatus and its Hox gene families provides insights of decapod evolution.</title>
        <authorList>
            <person name="Jeong J.-H."/>
            <person name="Song I."/>
            <person name="Kim S."/>
            <person name="Choi T."/>
            <person name="Kim D."/>
            <person name="Ryu S."/>
            <person name="Kim W."/>
        </authorList>
    </citation>
    <scope>NUCLEOTIDE SEQUENCE [LARGE SCALE GENOMIC DNA]</scope>
    <source>
        <tissue evidence="2">Muscle</tissue>
    </source>
</reference>
<feature type="compositionally biased region" description="Basic residues" evidence="1">
    <location>
        <begin position="48"/>
        <end position="61"/>
    </location>
</feature>
<evidence type="ECO:0000313" key="3">
    <source>
        <dbReference type="Proteomes" id="UP000324222"/>
    </source>
</evidence>
<name>A0A5B7I5C2_PORTR</name>
<accession>A0A5B7I5C2</accession>
<protein>
    <submittedName>
        <fullName evidence="2">Uncharacterized protein</fullName>
    </submittedName>
</protein>
<dbReference type="Proteomes" id="UP000324222">
    <property type="component" value="Unassembled WGS sequence"/>
</dbReference>